<name>A0A0A8XPV4_ARUDO</name>
<proteinExistence type="predicted"/>
<organism evidence="1">
    <name type="scientific">Arundo donax</name>
    <name type="common">Giant reed</name>
    <name type="synonym">Donax arundinaceus</name>
    <dbReference type="NCBI Taxonomy" id="35708"/>
    <lineage>
        <taxon>Eukaryota</taxon>
        <taxon>Viridiplantae</taxon>
        <taxon>Streptophyta</taxon>
        <taxon>Embryophyta</taxon>
        <taxon>Tracheophyta</taxon>
        <taxon>Spermatophyta</taxon>
        <taxon>Magnoliopsida</taxon>
        <taxon>Liliopsida</taxon>
        <taxon>Poales</taxon>
        <taxon>Poaceae</taxon>
        <taxon>PACMAD clade</taxon>
        <taxon>Arundinoideae</taxon>
        <taxon>Arundineae</taxon>
        <taxon>Arundo</taxon>
    </lineage>
</organism>
<reference evidence="1" key="2">
    <citation type="journal article" date="2015" name="Data Brief">
        <title>Shoot transcriptome of the giant reed, Arundo donax.</title>
        <authorList>
            <person name="Barrero R.A."/>
            <person name="Guerrero F.D."/>
            <person name="Moolhuijzen P."/>
            <person name="Goolsby J.A."/>
            <person name="Tidwell J."/>
            <person name="Bellgard S.E."/>
            <person name="Bellgard M.I."/>
        </authorList>
    </citation>
    <scope>NUCLEOTIDE SEQUENCE</scope>
    <source>
        <tissue evidence="1">Shoot tissue taken approximately 20 cm above the soil surface</tissue>
    </source>
</reference>
<evidence type="ECO:0000313" key="1">
    <source>
        <dbReference type="EMBL" id="JAD14643.1"/>
    </source>
</evidence>
<protein>
    <submittedName>
        <fullName evidence="1">Uncharacterized protein</fullName>
    </submittedName>
</protein>
<reference evidence="1" key="1">
    <citation type="submission" date="2014-09" db="EMBL/GenBank/DDBJ databases">
        <authorList>
            <person name="Magalhaes I.L.F."/>
            <person name="Oliveira U."/>
            <person name="Santos F.R."/>
            <person name="Vidigal T.H.D.A."/>
            <person name="Brescovit A.D."/>
            <person name="Santos A.J."/>
        </authorList>
    </citation>
    <scope>NUCLEOTIDE SEQUENCE</scope>
    <source>
        <tissue evidence="1">Shoot tissue taken approximately 20 cm above the soil surface</tissue>
    </source>
</reference>
<dbReference type="EMBL" id="GBRH01283252">
    <property type="protein sequence ID" value="JAD14643.1"/>
    <property type="molecule type" value="Transcribed_RNA"/>
</dbReference>
<sequence length="112" mass="12218">MSCSSVQSSEPQKVSIPSFSVPLATLLFSSTFTNLSSPILGRTMIEGSFSVFLWMDFLGSLLGAVSWQSGGNDSGSWYLCLFDNDLPSMPLLLFPISISQRLGFSSRFSLFL</sequence>
<accession>A0A0A8XPV4</accession>
<dbReference type="AlphaFoldDB" id="A0A0A8XPV4"/>